<keyword evidence="5" id="KW-0479">Metal-binding</keyword>
<dbReference type="GO" id="GO:0001664">
    <property type="term" value="F:G protein-coupled receptor binding"/>
    <property type="evidence" value="ECO:0007669"/>
    <property type="project" value="TreeGrafter"/>
</dbReference>
<dbReference type="InterPro" id="IPR011025">
    <property type="entry name" value="GproteinA_insert"/>
</dbReference>
<feature type="binding site" evidence="4">
    <location>
        <begin position="45"/>
        <end position="51"/>
    </location>
    <ligand>
        <name>GTP</name>
        <dbReference type="ChEBI" id="CHEBI:37565"/>
    </ligand>
</feature>
<evidence type="ECO:0000256" key="3">
    <source>
        <dbReference type="ARBA" id="ARBA00023224"/>
    </source>
</evidence>
<gene>
    <name evidence="6" type="ORF">BCR33DRAFT_461526</name>
</gene>
<dbReference type="Gene3D" id="3.40.50.300">
    <property type="entry name" value="P-loop containing nucleotide triphosphate hydrolases"/>
    <property type="match status" value="1"/>
</dbReference>
<dbReference type="SUPFAM" id="SSF52540">
    <property type="entry name" value="P-loop containing nucleoside triphosphate hydrolases"/>
    <property type="match status" value="1"/>
</dbReference>
<comment type="caution">
    <text evidence="6">The sequence shown here is derived from an EMBL/GenBank/DDBJ whole genome shotgun (WGS) entry which is preliminary data.</text>
</comment>
<dbReference type="InterPro" id="IPR001019">
    <property type="entry name" value="Gprotein_alpha_su"/>
</dbReference>
<organism evidence="6 7">
    <name type="scientific">Rhizoclosmatium globosum</name>
    <dbReference type="NCBI Taxonomy" id="329046"/>
    <lineage>
        <taxon>Eukaryota</taxon>
        <taxon>Fungi</taxon>
        <taxon>Fungi incertae sedis</taxon>
        <taxon>Chytridiomycota</taxon>
        <taxon>Chytridiomycota incertae sedis</taxon>
        <taxon>Chytridiomycetes</taxon>
        <taxon>Chytridiales</taxon>
        <taxon>Chytriomycetaceae</taxon>
        <taxon>Rhizoclosmatium</taxon>
    </lineage>
</organism>
<sequence>MQSSFFGQILAYSTAIQGRMNIICLIAAPYRICVPDYVPTDQDILHSRITTTTITETRVQIEKMMFRIFDVGGQRSERKKWAPYFDDVNAIIYLAAISSYDQMCEEDNATNRMTEALNLFSSIVNHPFSRQLRLFCSSTRLTCSSLSFLNRLFPYISPSIKV</sequence>
<reference evidence="6 7" key="1">
    <citation type="submission" date="2016-07" db="EMBL/GenBank/DDBJ databases">
        <title>Pervasive Adenine N6-methylation of Active Genes in Fungi.</title>
        <authorList>
            <consortium name="DOE Joint Genome Institute"/>
            <person name="Mondo S.J."/>
            <person name="Dannebaum R.O."/>
            <person name="Kuo R.C."/>
            <person name="Labutti K."/>
            <person name="Haridas S."/>
            <person name="Kuo A."/>
            <person name="Salamov A."/>
            <person name="Ahrendt S.R."/>
            <person name="Lipzen A."/>
            <person name="Sullivan W."/>
            <person name="Andreopoulos W.B."/>
            <person name="Clum A."/>
            <person name="Lindquist E."/>
            <person name="Daum C."/>
            <person name="Ramamoorthy G.K."/>
            <person name="Gryganskyi A."/>
            <person name="Culley D."/>
            <person name="Magnuson J.K."/>
            <person name="James T.Y."/>
            <person name="O'Malley M.A."/>
            <person name="Stajich J.E."/>
            <person name="Spatafora J.W."/>
            <person name="Visel A."/>
            <person name="Grigoriev I.V."/>
        </authorList>
    </citation>
    <scope>NUCLEOTIDE SEQUENCE [LARGE SCALE GENOMIC DNA]</scope>
    <source>
        <strain evidence="6 7">JEL800</strain>
    </source>
</reference>
<dbReference type="SMART" id="SM00275">
    <property type="entry name" value="G_alpha"/>
    <property type="match status" value="1"/>
</dbReference>
<evidence type="ECO:0000256" key="1">
    <source>
        <dbReference type="ARBA" id="ARBA00022741"/>
    </source>
</evidence>
<dbReference type="GO" id="GO:0005737">
    <property type="term" value="C:cytoplasm"/>
    <property type="evidence" value="ECO:0007669"/>
    <property type="project" value="TreeGrafter"/>
</dbReference>
<feature type="binding site" evidence="4">
    <location>
        <begin position="70"/>
        <end position="74"/>
    </location>
    <ligand>
        <name>GTP</name>
        <dbReference type="ChEBI" id="CHEBI:37565"/>
    </ligand>
</feature>
<dbReference type="GO" id="GO:0046872">
    <property type="term" value="F:metal ion binding"/>
    <property type="evidence" value="ECO:0007669"/>
    <property type="project" value="UniProtKB-KW"/>
</dbReference>
<dbReference type="GO" id="GO:0003924">
    <property type="term" value="F:GTPase activity"/>
    <property type="evidence" value="ECO:0007669"/>
    <property type="project" value="InterPro"/>
</dbReference>
<dbReference type="PANTHER" id="PTHR10218:SF360">
    <property type="entry name" value="GUANINE NUCLEOTIDE-BINDING PROTEIN SUBUNIT ALPHA HOMOLOG"/>
    <property type="match status" value="1"/>
</dbReference>
<keyword evidence="5" id="KW-0460">Magnesium</keyword>
<proteinExistence type="predicted"/>
<dbReference type="Pfam" id="PF00503">
    <property type="entry name" value="G-alpha"/>
    <property type="match status" value="1"/>
</dbReference>
<evidence type="ECO:0000256" key="2">
    <source>
        <dbReference type="ARBA" id="ARBA00023134"/>
    </source>
</evidence>
<feature type="binding site" evidence="5">
    <location>
        <position position="51"/>
    </location>
    <ligand>
        <name>Mg(2+)</name>
        <dbReference type="ChEBI" id="CHEBI:18420"/>
    </ligand>
</feature>
<dbReference type="OrthoDB" id="2136472at2759"/>
<evidence type="ECO:0000313" key="7">
    <source>
        <dbReference type="Proteomes" id="UP000193642"/>
    </source>
</evidence>
<keyword evidence="7" id="KW-1185">Reference proteome</keyword>
<keyword evidence="2 4" id="KW-0342">GTP-binding</keyword>
<dbReference type="EMBL" id="MCGO01000005">
    <property type="protein sequence ID" value="ORY51668.1"/>
    <property type="molecule type" value="Genomic_DNA"/>
</dbReference>
<dbReference type="GO" id="GO:0007188">
    <property type="term" value="P:adenylate cyclase-modulating G protein-coupled receptor signaling pathway"/>
    <property type="evidence" value="ECO:0007669"/>
    <property type="project" value="TreeGrafter"/>
</dbReference>
<evidence type="ECO:0000256" key="4">
    <source>
        <dbReference type="PIRSR" id="PIRSR601019-1"/>
    </source>
</evidence>
<dbReference type="InterPro" id="IPR027417">
    <property type="entry name" value="P-loop_NTPase"/>
</dbReference>
<keyword evidence="1 4" id="KW-0547">Nucleotide-binding</keyword>
<evidence type="ECO:0000313" key="6">
    <source>
        <dbReference type="EMBL" id="ORY51668.1"/>
    </source>
</evidence>
<dbReference type="FunFam" id="3.40.50.300:FF:000720">
    <property type="entry name" value="Guanine nucleotide-binding protein G(k) subunit alpha"/>
    <property type="match status" value="1"/>
</dbReference>
<accession>A0A1Y2CXA1</accession>
<dbReference type="PROSITE" id="PS51882">
    <property type="entry name" value="G_ALPHA"/>
    <property type="match status" value="1"/>
</dbReference>
<name>A0A1Y2CXA1_9FUNG</name>
<dbReference type="GO" id="GO:0005834">
    <property type="term" value="C:heterotrimeric G-protein complex"/>
    <property type="evidence" value="ECO:0007669"/>
    <property type="project" value="TreeGrafter"/>
</dbReference>
<dbReference type="SUPFAM" id="SSF47895">
    <property type="entry name" value="Transducin (alpha subunit), insertion domain"/>
    <property type="match status" value="1"/>
</dbReference>
<protein>
    <submittedName>
        <fullName evidence="6">G-alpha-domain-containing protein</fullName>
    </submittedName>
</protein>
<dbReference type="GO" id="GO:0005525">
    <property type="term" value="F:GTP binding"/>
    <property type="evidence" value="ECO:0007669"/>
    <property type="project" value="UniProtKB-KW"/>
</dbReference>
<dbReference type="PANTHER" id="PTHR10218">
    <property type="entry name" value="GTP-BINDING PROTEIN ALPHA SUBUNIT"/>
    <property type="match status" value="1"/>
</dbReference>
<dbReference type="GO" id="GO:0031683">
    <property type="term" value="F:G-protein beta/gamma-subunit complex binding"/>
    <property type="evidence" value="ECO:0007669"/>
    <property type="project" value="InterPro"/>
</dbReference>
<dbReference type="STRING" id="329046.A0A1Y2CXA1"/>
<dbReference type="Proteomes" id="UP000193642">
    <property type="component" value="Unassembled WGS sequence"/>
</dbReference>
<evidence type="ECO:0000256" key="5">
    <source>
        <dbReference type="PIRSR" id="PIRSR601019-2"/>
    </source>
</evidence>
<keyword evidence="3" id="KW-0807">Transducer</keyword>
<dbReference type="AlphaFoldDB" id="A0A1Y2CXA1"/>